<name>A0ABN5GTY4_9RHOB</name>
<accession>A0ABN5GTY4</accession>
<dbReference type="PANTHER" id="PTHR45947:SF3">
    <property type="entry name" value="SULFOQUINOVOSYL TRANSFERASE SQD2"/>
    <property type="match status" value="1"/>
</dbReference>
<protein>
    <submittedName>
        <fullName evidence="1">Glycosyltransferase</fullName>
    </submittedName>
</protein>
<dbReference type="SUPFAM" id="SSF53756">
    <property type="entry name" value="UDP-Glycosyltransferase/glycogen phosphorylase"/>
    <property type="match status" value="1"/>
</dbReference>
<keyword evidence="2" id="KW-1185">Reference proteome</keyword>
<dbReference type="RefSeq" id="WP_102875605.1">
    <property type="nucleotide sequence ID" value="NZ_CP010603.1"/>
</dbReference>
<sequence>MTQVLFVSRPSHDKGLDVLLDALSQVRSQAWSLEVVGDVIEGHQALVTEAQGRGMPIRCLGRCDTPRVAEVMRRVDILVVPSRYENFGNVALEGMATGCLVIASRTGGLPDLVENGVTGWLTKPGDAVDLAIALDLAMAQPDWVREAKGAAVKKAQRYGWDIVQKDTLELLNALITAGSVSKDAQ</sequence>
<organism evidence="1 2">
    <name type="scientific">Phaeobacter inhibens</name>
    <dbReference type="NCBI Taxonomy" id="221822"/>
    <lineage>
        <taxon>Bacteria</taxon>
        <taxon>Pseudomonadati</taxon>
        <taxon>Pseudomonadota</taxon>
        <taxon>Alphaproteobacteria</taxon>
        <taxon>Rhodobacterales</taxon>
        <taxon>Roseobacteraceae</taxon>
        <taxon>Phaeobacter</taxon>
    </lineage>
</organism>
<proteinExistence type="predicted"/>
<dbReference type="Proteomes" id="UP000236536">
    <property type="component" value="Plasmid pP66_d"/>
</dbReference>
<dbReference type="InterPro" id="IPR050194">
    <property type="entry name" value="Glycosyltransferase_grp1"/>
</dbReference>
<dbReference type="EMBL" id="CP010709">
    <property type="protein sequence ID" value="AUQ97015.1"/>
    <property type="molecule type" value="Genomic_DNA"/>
</dbReference>
<dbReference type="PANTHER" id="PTHR45947">
    <property type="entry name" value="SULFOQUINOVOSYL TRANSFERASE SQD2"/>
    <property type="match status" value="1"/>
</dbReference>
<reference evidence="1 2" key="1">
    <citation type="journal article" date="2017" name="Genome Biol. Evol.">
        <title>Trajectories and Drivers of Genome Evolution in Surface-Associated Marine Phaeobacter.</title>
        <authorList>
            <person name="Freese H.M."/>
            <person name="Sikorski J."/>
            <person name="Bunk B."/>
            <person name="Scheuner C."/>
            <person name="Meier-Kolthoff J.P."/>
            <person name="Sproer C."/>
            <person name="Gram L."/>
            <person name="Overmann J."/>
        </authorList>
    </citation>
    <scope>NUCLEOTIDE SEQUENCE [LARGE SCALE GENOMIC DNA]</scope>
    <source>
        <strain evidence="1 2">P66</strain>
    </source>
</reference>
<keyword evidence="1" id="KW-0614">Plasmid</keyword>
<dbReference type="Pfam" id="PF13692">
    <property type="entry name" value="Glyco_trans_1_4"/>
    <property type="match status" value="1"/>
</dbReference>
<reference evidence="1 2" key="2">
    <citation type="journal article" date="2017" name="Int. J. Syst. Evol. Microbiol.">
        <title>Adaptation of Surface-Associated Bacteria to the Open Ocean: A Genomically Distinct Subpopulation of Phaeobacter gallaeciensis Colonizes Pacific Mesozooplankton.</title>
        <authorList>
            <person name="Freese H.M."/>
            <person name="Methner A."/>
            <person name="Overmann J."/>
        </authorList>
    </citation>
    <scope>NUCLEOTIDE SEQUENCE [LARGE SCALE GENOMIC DNA]</scope>
    <source>
        <strain evidence="1 2">P66</strain>
    </source>
</reference>
<dbReference type="CDD" id="cd03801">
    <property type="entry name" value="GT4_PimA-like"/>
    <property type="match status" value="1"/>
</dbReference>
<geneLocation type="plasmid" evidence="1 2">
    <name>pP66_d</name>
</geneLocation>
<dbReference type="Gene3D" id="3.40.50.2000">
    <property type="entry name" value="Glycogen Phosphorylase B"/>
    <property type="match status" value="2"/>
</dbReference>
<evidence type="ECO:0000313" key="2">
    <source>
        <dbReference type="Proteomes" id="UP000236536"/>
    </source>
</evidence>
<evidence type="ECO:0000313" key="1">
    <source>
        <dbReference type="EMBL" id="AUQ97015.1"/>
    </source>
</evidence>
<gene>
    <name evidence="1" type="ORF">PhaeoP66_04289</name>
</gene>